<accession>A0AAW9Q110</accession>
<gene>
    <name evidence="3" type="primary">mazF</name>
    <name evidence="3" type="ORF">V2H45_07005</name>
</gene>
<keyword evidence="4" id="KW-1185">Reference proteome</keyword>
<dbReference type="GO" id="GO:0016075">
    <property type="term" value="P:rRNA catabolic process"/>
    <property type="evidence" value="ECO:0007669"/>
    <property type="project" value="TreeGrafter"/>
</dbReference>
<keyword evidence="2" id="KW-1277">Toxin-antitoxin system</keyword>
<dbReference type="InterPro" id="IPR011067">
    <property type="entry name" value="Plasmid_toxin/cell-grow_inhib"/>
</dbReference>
<dbReference type="EMBL" id="JAZBJZ010000020">
    <property type="protein sequence ID" value="MEE3716488.1"/>
    <property type="molecule type" value="Genomic_DNA"/>
</dbReference>
<dbReference type="NCBIfam" id="NF007386">
    <property type="entry name" value="PRK09907.1"/>
    <property type="match status" value="1"/>
</dbReference>
<sequence>MVKLYIPDRGDIIWLDFNPQAGKEQSGHRPAFVVSPQAYNKISHLAIACPVTSKSKGWRFEVKLVGLQTGGVILTDRIKSLDLRIRNSTFIERASDEIIRDVLAKIEVLVT</sequence>
<dbReference type="PANTHER" id="PTHR33988">
    <property type="entry name" value="ENDORIBONUCLEASE MAZF-RELATED"/>
    <property type="match status" value="1"/>
</dbReference>
<dbReference type="RefSeq" id="WP_330482917.1">
    <property type="nucleotide sequence ID" value="NZ_JAZBJZ010000020.1"/>
</dbReference>
<reference evidence="3" key="1">
    <citation type="submission" date="2024-01" db="EMBL/GenBank/DDBJ databases">
        <title>Bank of Algae and Cyanobacteria of the Azores (BACA) strain genomes.</title>
        <authorList>
            <person name="Luz R."/>
            <person name="Cordeiro R."/>
            <person name="Fonseca A."/>
            <person name="Goncalves V."/>
        </authorList>
    </citation>
    <scope>NUCLEOTIDE SEQUENCE</scope>
    <source>
        <strain evidence="3">BACA0141</strain>
    </source>
</reference>
<dbReference type="AlphaFoldDB" id="A0AAW9Q110"/>
<dbReference type="GO" id="GO:0006402">
    <property type="term" value="P:mRNA catabolic process"/>
    <property type="evidence" value="ECO:0007669"/>
    <property type="project" value="TreeGrafter"/>
</dbReference>
<name>A0AAW9Q110_9CYAN</name>
<dbReference type="GO" id="GO:0003677">
    <property type="term" value="F:DNA binding"/>
    <property type="evidence" value="ECO:0007669"/>
    <property type="project" value="InterPro"/>
</dbReference>
<evidence type="ECO:0000313" key="3">
    <source>
        <dbReference type="EMBL" id="MEE3716488.1"/>
    </source>
</evidence>
<dbReference type="SUPFAM" id="SSF50118">
    <property type="entry name" value="Cell growth inhibitor/plasmid maintenance toxic component"/>
    <property type="match status" value="1"/>
</dbReference>
<dbReference type="Gene3D" id="2.30.30.110">
    <property type="match status" value="1"/>
</dbReference>
<dbReference type="PANTHER" id="PTHR33988:SF3">
    <property type="entry name" value="ENDORIBONUCLEASE TOXIN CHPB-RELATED"/>
    <property type="match status" value="1"/>
</dbReference>
<proteinExistence type="inferred from homology"/>
<comment type="caution">
    <text evidence="3">The sequence shown here is derived from an EMBL/GenBank/DDBJ whole genome shotgun (WGS) entry which is preliminary data.</text>
</comment>
<organism evidence="3 4">
    <name type="scientific">Tumidithrix elongata BACA0141</name>
    <dbReference type="NCBI Taxonomy" id="2716417"/>
    <lineage>
        <taxon>Bacteria</taxon>
        <taxon>Bacillati</taxon>
        <taxon>Cyanobacteriota</taxon>
        <taxon>Cyanophyceae</taxon>
        <taxon>Pseudanabaenales</taxon>
        <taxon>Pseudanabaenaceae</taxon>
        <taxon>Tumidithrix</taxon>
        <taxon>Tumidithrix elongata</taxon>
    </lineage>
</organism>
<dbReference type="GO" id="GO:0016787">
    <property type="term" value="F:hydrolase activity"/>
    <property type="evidence" value="ECO:0007669"/>
    <property type="project" value="UniProtKB-KW"/>
</dbReference>
<keyword evidence="3" id="KW-0378">Hydrolase</keyword>
<dbReference type="Pfam" id="PF02452">
    <property type="entry name" value="PemK_toxin"/>
    <property type="match status" value="1"/>
</dbReference>
<dbReference type="Proteomes" id="UP001333818">
    <property type="component" value="Unassembled WGS sequence"/>
</dbReference>
<dbReference type="GO" id="GO:0004521">
    <property type="term" value="F:RNA endonuclease activity"/>
    <property type="evidence" value="ECO:0007669"/>
    <property type="project" value="TreeGrafter"/>
</dbReference>
<evidence type="ECO:0000313" key="4">
    <source>
        <dbReference type="Proteomes" id="UP001333818"/>
    </source>
</evidence>
<dbReference type="InterPro" id="IPR003477">
    <property type="entry name" value="PemK-like"/>
</dbReference>
<evidence type="ECO:0000256" key="1">
    <source>
        <dbReference type="ARBA" id="ARBA00007521"/>
    </source>
</evidence>
<dbReference type="EC" id="3.1.27.-" evidence="3"/>
<protein>
    <submittedName>
        <fullName evidence="3">Endoribonuclease MazF</fullName>
        <ecNumber evidence="3">3.1.27.-</ecNumber>
    </submittedName>
</protein>
<comment type="similarity">
    <text evidence="1">Belongs to the PemK/MazF family.</text>
</comment>
<evidence type="ECO:0000256" key="2">
    <source>
        <dbReference type="ARBA" id="ARBA00022649"/>
    </source>
</evidence>